<proteinExistence type="predicted"/>
<evidence type="ECO:0000313" key="4">
    <source>
        <dbReference type="Proteomes" id="UP001172101"/>
    </source>
</evidence>
<dbReference type="Pfam" id="PF09286">
    <property type="entry name" value="Pro-kuma_activ"/>
    <property type="match status" value="1"/>
</dbReference>
<organism evidence="3 4">
    <name type="scientific">Lasiosphaeria miniovina</name>
    <dbReference type="NCBI Taxonomy" id="1954250"/>
    <lineage>
        <taxon>Eukaryota</taxon>
        <taxon>Fungi</taxon>
        <taxon>Dikarya</taxon>
        <taxon>Ascomycota</taxon>
        <taxon>Pezizomycotina</taxon>
        <taxon>Sordariomycetes</taxon>
        <taxon>Sordariomycetidae</taxon>
        <taxon>Sordariales</taxon>
        <taxon>Lasiosphaeriaceae</taxon>
        <taxon>Lasiosphaeria</taxon>
    </lineage>
</organism>
<sequence length="197" mass="21779">LQQQNLHLANDDVLKVSEPQSPTFGRHYKLADVIARYAPARESWVTVRACSSESGIPASRIVRSHDANRAIFDATVEEAEALLQTRHDIYTAEANGDLHVSCENYSLPDSVRSYINFVLPTIHLGLGTRIAPRPSKRPTHGKRYTTSRRIPAPARPRGAHSCLSLITLDCLRAMYGLRPTTMAIPTTPSAYTNRCSG</sequence>
<dbReference type="PANTHER" id="PTHR14218:SF19">
    <property type="entry name" value="SERINE PROTEASE AORO, PUTATIVE (AFU_ORTHOLOGUE AFUA_6G10250)-RELATED"/>
    <property type="match status" value="1"/>
</dbReference>
<dbReference type="GO" id="GO:0008240">
    <property type="term" value="F:tripeptidyl-peptidase activity"/>
    <property type="evidence" value="ECO:0007669"/>
    <property type="project" value="TreeGrafter"/>
</dbReference>
<dbReference type="SMART" id="SM00944">
    <property type="entry name" value="Pro-kuma_activ"/>
    <property type="match status" value="1"/>
</dbReference>
<comment type="caution">
    <text evidence="3">The sequence shown here is derived from an EMBL/GenBank/DDBJ whole genome shotgun (WGS) entry which is preliminary data.</text>
</comment>
<dbReference type="AlphaFoldDB" id="A0AA39ZYD4"/>
<gene>
    <name evidence="3" type="ORF">B0T26DRAFT_654931</name>
</gene>
<feature type="non-terminal residue" evidence="3">
    <location>
        <position position="1"/>
    </location>
</feature>
<evidence type="ECO:0000259" key="2">
    <source>
        <dbReference type="SMART" id="SM00944"/>
    </source>
</evidence>
<feature type="domain" description="Peptidase S53 activation" evidence="2">
    <location>
        <begin position="1"/>
        <end position="124"/>
    </location>
</feature>
<evidence type="ECO:0000256" key="1">
    <source>
        <dbReference type="SAM" id="MobiDB-lite"/>
    </source>
</evidence>
<dbReference type="CDD" id="cd11377">
    <property type="entry name" value="Pro-peptidase_S53"/>
    <property type="match status" value="1"/>
</dbReference>
<dbReference type="InterPro" id="IPR050819">
    <property type="entry name" value="Tripeptidyl-peptidase_I"/>
</dbReference>
<feature type="region of interest" description="Disordered" evidence="1">
    <location>
        <begin position="129"/>
        <end position="155"/>
    </location>
</feature>
<dbReference type="RefSeq" id="XP_060291019.1">
    <property type="nucleotide sequence ID" value="XM_060438590.1"/>
</dbReference>
<dbReference type="GO" id="GO:0004175">
    <property type="term" value="F:endopeptidase activity"/>
    <property type="evidence" value="ECO:0007669"/>
    <property type="project" value="TreeGrafter"/>
</dbReference>
<keyword evidence="4" id="KW-1185">Reference proteome</keyword>
<evidence type="ECO:0000313" key="3">
    <source>
        <dbReference type="EMBL" id="KAK0705925.1"/>
    </source>
</evidence>
<dbReference type="InterPro" id="IPR015366">
    <property type="entry name" value="S53_propep"/>
</dbReference>
<reference evidence="3" key="1">
    <citation type="submission" date="2023-06" db="EMBL/GenBank/DDBJ databases">
        <title>Genome-scale phylogeny and comparative genomics of the fungal order Sordariales.</title>
        <authorList>
            <consortium name="Lawrence Berkeley National Laboratory"/>
            <person name="Hensen N."/>
            <person name="Bonometti L."/>
            <person name="Westerberg I."/>
            <person name="Brannstrom I.O."/>
            <person name="Guillou S."/>
            <person name="Cros-Aarteil S."/>
            <person name="Calhoun S."/>
            <person name="Haridas S."/>
            <person name="Kuo A."/>
            <person name="Mondo S."/>
            <person name="Pangilinan J."/>
            <person name="Riley R."/>
            <person name="LaButti K."/>
            <person name="Andreopoulos B."/>
            <person name="Lipzen A."/>
            <person name="Chen C."/>
            <person name="Yanf M."/>
            <person name="Daum C."/>
            <person name="Ng V."/>
            <person name="Clum A."/>
            <person name="Steindorff A."/>
            <person name="Ohm R."/>
            <person name="Martin F."/>
            <person name="Silar P."/>
            <person name="Natvig D."/>
            <person name="Lalanne C."/>
            <person name="Gautier V."/>
            <person name="Ament-velasquez S.L."/>
            <person name="Kruys A."/>
            <person name="Hutchinson M.I."/>
            <person name="Powell A.J."/>
            <person name="Barry K."/>
            <person name="Miller A.N."/>
            <person name="Grigoriev I.V."/>
            <person name="Debuchy R."/>
            <person name="Gladieux P."/>
            <person name="Thoren M.H."/>
            <person name="Johannesson H."/>
        </authorList>
    </citation>
    <scope>NUCLEOTIDE SEQUENCE</scope>
    <source>
        <strain evidence="3">SMH2392-1A</strain>
    </source>
</reference>
<dbReference type="EMBL" id="JAUIRO010000007">
    <property type="protein sequence ID" value="KAK0705925.1"/>
    <property type="molecule type" value="Genomic_DNA"/>
</dbReference>
<dbReference type="PANTHER" id="PTHR14218">
    <property type="entry name" value="PROTEASE S8 TRIPEPTIDYL PEPTIDASE I CLN2"/>
    <property type="match status" value="1"/>
</dbReference>
<dbReference type="GeneID" id="85321860"/>
<protein>
    <submittedName>
        <fullName evidence="3">Pro-kumamolisin, activation domain-containing protein</fullName>
    </submittedName>
</protein>
<feature type="compositionally biased region" description="Basic residues" evidence="1">
    <location>
        <begin position="134"/>
        <end position="146"/>
    </location>
</feature>
<dbReference type="SUPFAM" id="SSF54897">
    <property type="entry name" value="Protease propeptides/inhibitors"/>
    <property type="match status" value="1"/>
</dbReference>
<accession>A0AA39ZYD4</accession>
<dbReference type="Proteomes" id="UP001172101">
    <property type="component" value="Unassembled WGS sequence"/>
</dbReference>
<name>A0AA39ZYD4_9PEZI</name>
<dbReference type="GO" id="GO:0006508">
    <property type="term" value="P:proteolysis"/>
    <property type="evidence" value="ECO:0007669"/>
    <property type="project" value="TreeGrafter"/>
</dbReference>